<protein>
    <recommendedName>
        <fullName evidence="4">DUF3068 domain-containing protein</fullName>
    </recommendedName>
</protein>
<dbReference type="EMBL" id="CP009220">
    <property type="protein sequence ID" value="ALC06911.1"/>
    <property type="molecule type" value="Genomic_DNA"/>
</dbReference>
<organism evidence="2 3">
    <name type="scientific">Corynebacterium deserti GIMN1.010</name>
    <dbReference type="NCBI Taxonomy" id="931089"/>
    <lineage>
        <taxon>Bacteria</taxon>
        <taxon>Bacillati</taxon>
        <taxon>Actinomycetota</taxon>
        <taxon>Actinomycetes</taxon>
        <taxon>Mycobacteriales</taxon>
        <taxon>Corynebacteriaceae</taxon>
        <taxon>Corynebacterium</taxon>
    </lineage>
</organism>
<reference evidence="2 3" key="1">
    <citation type="submission" date="2014-08" db="EMBL/GenBank/DDBJ databases">
        <title>Complete genome sequence of Corynebacterium deserti GIMN1.010 (=DSM 45689), isolated from desert sand in western China.</title>
        <authorList>
            <person name="Ruckert C."/>
            <person name="Albersmeier A."/>
            <person name="Kalinowski J."/>
        </authorList>
    </citation>
    <scope>NUCLEOTIDE SEQUENCE [LARGE SCALE GENOMIC DNA]</scope>
    <source>
        <strain evidence="2 3">GIMN1.010</strain>
    </source>
</reference>
<sequence>MGTDTGIKRSSIIMLVAGVLLLVFAFTVPPYVTGQARTIPKDLDMTLVSESPQGYTRTEHLITAPTEEIDEIAVHVDNVVTDSSGAVVSEISDDLVLIGHSRYPVLKPTATISGSPADSTDAVREGLHYFLPANTLRNSYPYYDIVLGDDQPVDYVERDGNVFTFYQHLRYVPLDDFTHYSVERTLVVDRFSGIIVQKDETMTFHEADGDRNVEFSYTNETRELLQQRADDIDQRLEWAKALDFFSKFLGLLLLAIGVFSTGIFKQGRLMSIVNSLRK</sequence>
<evidence type="ECO:0000313" key="3">
    <source>
        <dbReference type="Proteomes" id="UP000068067"/>
    </source>
</evidence>
<dbReference type="KEGG" id="cdx:CDES_12835"/>
<dbReference type="RefSeq" id="WP_231686435.1">
    <property type="nucleotide sequence ID" value="NZ_CP009220.1"/>
</dbReference>
<accession>A0A0M5IRK7</accession>
<dbReference type="STRING" id="931089.CDES_12835"/>
<dbReference type="Proteomes" id="UP000068067">
    <property type="component" value="Chromosome"/>
</dbReference>
<name>A0A0M5IRK7_9CORY</name>
<feature type="transmembrane region" description="Helical" evidence="1">
    <location>
        <begin position="12"/>
        <end position="32"/>
    </location>
</feature>
<dbReference type="Pfam" id="PF11271">
    <property type="entry name" value="PorA"/>
    <property type="match status" value="1"/>
</dbReference>
<evidence type="ECO:0000256" key="1">
    <source>
        <dbReference type="SAM" id="Phobius"/>
    </source>
</evidence>
<keyword evidence="1" id="KW-1133">Transmembrane helix</keyword>
<evidence type="ECO:0008006" key="4">
    <source>
        <dbReference type="Google" id="ProtNLM"/>
    </source>
</evidence>
<keyword evidence="1" id="KW-0812">Transmembrane</keyword>
<dbReference type="AlphaFoldDB" id="A0A0M5IRK7"/>
<dbReference type="InterPro" id="IPR021424">
    <property type="entry name" value="PorA"/>
</dbReference>
<dbReference type="PATRIC" id="fig|931089.4.peg.2598"/>
<keyword evidence="3" id="KW-1185">Reference proteome</keyword>
<evidence type="ECO:0000313" key="2">
    <source>
        <dbReference type="EMBL" id="ALC06911.1"/>
    </source>
</evidence>
<feature type="transmembrane region" description="Helical" evidence="1">
    <location>
        <begin position="244"/>
        <end position="264"/>
    </location>
</feature>
<keyword evidence="1" id="KW-0472">Membrane</keyword>
<gene>
    <name evidence="2" type="ORF">CDES_12835</name>
</gene>
<proteinExistence type="predicted"/>